<evidence type="ECO:0000313" key="1">
    <source>
        <dbReference type="EMBL" id="KAL3604208.1"/>
    </source>
</evidence>
<dbReference type="EMBL" id="RCHU02000002">
    <property type="protein sequence ID" value="KAL3604208.1"/>
    <property type="molecule type" value="Genomic_DNA"/>
</dbReference>
<comment type="caution">
    <text evidence="1">The sequence shown here is derived from an EMBL/GenBank/DDBJ whole genome shotgun (WGS) entry which is preliminary data.</text>
</comment>
<gene>
    <name evidence="1" type="ORF">D5086_005067</name>
</gene>
<proteinExistence type="predicted"/>
<dbReference type="Proteomes" id="UP000309997">
    <property type="component" value="Unassembled WGS sequence"/>
</dbReference>
<sequence>MSIGDDVSAQEQSSTQVSQDSQSEQQNNHNIEPPVADSGSKSASSNDSRKVSRQDIELVQNLIERCLQLYMNRDEVVKTLLTRARIDPGFTTLVWQKLEEENADFFRAYYIRLKLKKQILLFNYLLEHQYHLMKYPVAPKVPLAPIQNGIHPMPANNLPMGYPVLQQPPMATPGQPHLDSMGCGVSSCHVVNGVPAPGNFHPIRMNSGNDMVMENSATDTTHVVPPSSTISSLSEMPVSPTSVASSGHFPFTSSDMAGMGVDTALDTTFTSDVASSVGLQLGPDGGAGNSRSLDQIQWNFSLSDLTADLSNLGDLGALGNYPGSPFLPSDSEILLDSPENEDIVEEFFVDSVPGPPSQSDEERFQDWRSEESFSSEQGYSIEDGFYARKVKPTFNAVWDNIRRGWEMGSERIRSLKKPLRFYPRGARSVKEQGPKKKILDPQGSFLQNWNKIFMLVCVLAVAIDPLFFYIPWVNGTDKDKCLDLDHKMEAAACVLRTFIDVVYILRIAFQFRTGFIAPSSRVFGRGELVEDPKVIAKKYLTSHFIIDILAILPLPQVVVIIILPSVDGPVSLAAKNLLEFVIFSQYIPRFVRIYPLFKEITRTSGILTETAWVGAVFNLFLYMLASHIIGAFWYLFSIEREDACWREVCKDRSVCDSTYWYCGNHRRENYTFLTESCPFIQPDQIQNSSVFNFGIFTDALDSGVVESTYFPRKFFYCFWWGLRNLSSLGQNLKTSTFIGEILFAIFISIAGLVLFALLIGNMQKYLESTTVRIEEMRVKRRDAEQWMSHRMLPDNLKERIRRHEQYRWQETRGVEERGLIRNLPKDLRRDINRHLCLDLIKKVPIFEKMDEQILDAVCDRLKATLYTKDSYVVREGDPVDEMLFIMRGNLLSVTTNGGRTGFFNAVSLKAGDFCGEGLLTWALDPQSSNLPISTRTVQALSEVEAFALEAEDLKTVASQFRRLHHKDIQHTFRLFSVQWRTWAACFIQAAWHRHCRRKQAKSFRQAEEKLQDALANAASTSPSLHIAIYASQFAANALRNLRQNGTNAARLPQRLSFLPQKPTEPDFSTQHHK</sequence>
<evidence type="ECO:0000313" key="2">
    <source>
        <dbReference type="Proteomes" id="UP000309997"/>
    </source>
</evidence>
<keyword evidence="2" id="KW-1185">Reference proteome</keyword>
<protein>
    <submittedName>
        <fullName evidence="1">Uncharacterized protein</fullName>
    </submittedName>
</protein>
<name>A0ACC4CTS4_POPAL</name>
<reference evidence="1 2" key="1">
    <citation type="journal article" date="2024" name="Plant Biotechnol. J.">
        <title>Genome and CRISPR/Cas9 system of a widespread forest tree (Populus alba) in the world.</title>
        <authorList>
            <person name="Liu Y.J."/>
            <person name="Jiang P.F."/>
            <person name="Han X.M."/>
            <person name="Li X.Y."/>
            <person name="Wang H.M."/>
            <person name="Wang Y.J."/>
            <person name="Wang X.X."/>
            <person name="Zeng Q.Y."/>
        </authorList>
    </citation>
    <scope>NUCLEOTIDE SEQUENCE [LARGE SCALE GENOMIC DNA]</scope>
    <source>
        <strain evidence="2">cv. PAL-ZL1</strain>
    </source>
</reference>
<organism evidence="1 2">
    <name type="scientific">Populus alba</name>
    <name type="common">White poplar</name>
    <dbReference type="NCBI Taxonomy" id="43335"/>
    <lineage>
        <taxon>Eukaryota</taxon>
        <taxon>Viridiplantae</taxon>
        <taxon>Streptophyta</taxon>
        <taxon>Embryophyta</taxon>
        <taxon>Tracheophyta</taxon>
        <taxon>Spermatophyta</taxon>
        <taxon>Magnoliopsida</taxon>
        <taxon>eudicotyledons</taxon>
        <taxon>Gunneridae</taxon>
        <taxon>Pentapetalae</taxon>
        <taxon>rosids</taxon>
        <taxon>fabids</taxon>
        <taxon>Malpighiales</taxon>
        <taxon>Salicaceae</taxon>
        <taxon>Saliceae</taxon>
        <taxon>Populus</taxon>
    </lineage>
</organism>
<accession>A0ACC4CTS4</accession>